<dbReference type="AlphaFoldDB" id="A0A840TM59"/>
<keyword evidence="2" id="KW-1185">Reference proteome</keyword>
<evidence type="ECO:0000313" key="2">
    <source>
        <dbReference type="Proteomes" id="UP000557307"/>
    </source>
</evidence>
<accession>A0A840TM59</accession>
<gene>
    <name evidence="1" type="ORF">HNQ92_000763</name>
</gene>
<protein>
    <submittedName>
        <fullName evidence="1">Uncharacterized protein</fullName>
    </submittedName>
</protein>
<dbReference type="Proteomes" id="UP000557307">
    <property type="component" value="Unassembled WGS sequence"/>
</dbReference>
<dbReference type="EMBL" id="JACHGF010000001">
    <property type="protein sequence ID" value="MBB5282642.1"/>
    <property type="molecule type" value="Genomic_DNA"/>
</dbReference>
<name>A0A840TM59_9BACT</name>
<organism evidence="1 2">
    <name type="scientific">Rhabdobacter roseus</name>
    <dbReference type="NCBI Taxonomy" id="1655419"/>
    <lineage>
        <taxon>Bacteria</taxon>
        <taxon>Pseudomonadati</taxon>
        <taxon>Bacteroidota</taxon>
        <taxon>Cytophagia</taxon>
        <taxon>Cytophagales</taxon>
        <taxon>Cytophagaceae</taxon>
        <taxon>Rhabdobacter</taxon>
    </lineage>
</organism>
<comment type="caution">
    <text evidence="1">The sequence shown here is derived from an EMBL/GenBank/DDBJ whole genome shotgun (WGS) entry which is preliminary data.</text>
</comment>
<reference evidence="1 2" key="1">
    <citation type="submission" date="2020-08" db="EMBL/GenBank/DDBJ databases">
        <title>Genomic Encyclopedia of Type Strains, Phase IV (KMG-IV): sequencing the most valuable type-strain genomes for metagenomic binning, comparative biology and taxonomic classification.</title>
        <authorList>
            <person name="Goeker M."/>
        </authorList>
    </citation>
    <scope>NUCLEOTIDE SEQUENCE [LARGE SCALE GENOMIC DNA]</scope>
    <source>
        <strain evidence="1 2">DSM 105074</strain>
    </source>
</reference>
<proteinExistence type="predicted"/>
<sequence length="32" mass="3651">MLKQFLLNIEGIVNYIKGQLYIPPALAFALQM</sequence>
<evidence type="ECO:0000313" key="1">
    <source>
        <dbReference type="EMBL" id="MBB5282642.1"/>
    </source>
</evidence>